<dbReference type="GO" id="GO:0004527">
    <property type="term" value="F:exonuclease activity"/>
    <property type="evidence" value="ECO:0007669"/>
    <property type="project" value="UniProtKB-KW"/>
</dbReference>
<name>K1TFN2_9ZZZZ</name>
<dbReference type="Gene3D" id="3.60.10.10">
    <property type="entry name" value="Endonuclease/exonuclease/phosphatase"/>
    <property type="match status" value="1"/>
</dbReference>
<feature type="non-terminal residue" evidence="1">
    <location>
        <position position="87"/>
    </location>
</feature>
<sequence>MPINFSGETPKGCIKVLSYNTWNFGAQTEDAEGTNICIAYLQEQDADIVCLQEACPTSRNIEQIDSMLKPMYAYQDTTMHVNGGNCL</sequence>
<reference evidence="1" key="1">
    <citation type="journal article" date="2013" name="Environ. Microbiol.">
        <title>Microbiota from the distal guts of lean and obese adolescents exhibit partial functional redundancy besides clear differences in community structure.</title>
        <authorList>
            <person name="Ferrer M."/>
            <person name="Ruiz A."/>
            <person name="Lanza F."/>
            <person name="Haange S.B."/>
            <person name="Oberbach A."/>
            <person name="Till H."/>
            <person name="Bargiela R."/>
            <person name="Campoy C."/>
            <person name="Segura M.T."/>
            <person name="Richter M."/>
            <person name="von Bergen M."/>
            <person name="Seifert J."/>
            <person name="Suarez A."/>
        </authorList>
    </citation>
    <scope>NUCLEOTIDE SEQUENCE</scope>
</reference>
<dbReference type="AlphaFoldDB" id="K1TFN2"/>
<keyword evidence="1" id="KW-0255">Endonuclease</keyword>
<keyword evidence="1" id="KW-0269">Exonuclease</keyword>
<keyword evidence="1" id="KW-0378">Hydrolase</keyword>
<dbReference type="GO" id="GO:0004519">
    <property type="term" value="F:endonuclease activity"/>
    <property type="evidence" value="ECO:0007669"/>
    <property type="project" value="UniProtKB-KW"/>
</dbReference>
<accession>K1TFN2</accession>
<dbReference type="InterPro" id="IPR036691">
    <property type="entry name" value="Endo/exonu/phosph_ase_sf"/>
</dbReference>
<dbReference type="EMBL" id="AJWY01007022">
    <property type="protein sequence ID" value="EKC65215.1"/>
    <property type="molecule type" value="Genomic_DNA"/>
</dbReference>
<proteinExistence type="predicted"/>
<gene>
    <name evidence="1" type="ORF">LEA_10446</name>
</gene>
<comment type="caution">
    <text evidence="1">The sequence shown here is derived from an EMBL/GenBank/DDBJ whole genome shotgun (WGS) entry which is preliminary data.</text>
</comment>
<protein>
    <submittedName>
        <fullName evidence="1">Endonuclease/exonuclease/phosphatase family protein</fullName>
    </submittedName>
</protein>
<dbReference type="SUPFAM" id="SSF56219">
    <property type="entry name" value="DNase I-like"/>
    <property type="match status" value="1"/>
</dbReference>
<organism evidence="1">
    <name type="scientific">human gut metagenome</name>
    <dbReference type="NCBI Taxonomy" id="408170"/>
    <lineage>
        <taxon>unclassified sequences</taxon>
        <taxon>metagenomes</taxon>
        <taxon>organismal metagenomes</taxon>
    </lineage>
</organism>
<evidence type="ECO:0000313" key="1">
    <source>
        <dbReference type="EMBL" id="EKC65215.1"/>
    </source>
</evidence>
<keyword evidence="1" id="KW-0540">Nuclease</keyword>